<dbReference type="SUPFAM" id="SSF54862">
    <property type="entry name" value="4Fe-4S ferredoxins"/>
    <property type="match status" value="1"/>
</dbReference>
<comment type="caution">
    <text evidence="10">The sequence shown here is derived from an EMBL/GenBank/DDBJ whole genome shotgun (WGS) entry which is preliminary data.</text>
</comment>
<dbReference type="GO" id="GO:0005886">
    <property type="term" value="C:plasma membrane"/>
    <property type="evidence" value="ECO:0007669"/>
    <property type="project" value="TreeGrafter"/>
</dbReference>
<evidence type="ECO:0000256" key="6">
    <source>
        <dbReference type="ARBA" id="ARBA00023004"/>
    </source>
</evidence>
<dbReference type="InterPro" id="IPR017896">
    <property type="entry name" value="4Fe4S_Fe-S-bd"/>
</dbReference>
<dbReference type="Proteomes" id="UP000276634">
    <property type="component" value="Unassembled WGS sequence"/>
</dbReference>
<feature type="transmembrane region" description="Helical" evidence="8">
    <location>
        <begin position="67"/>
        <end position="95"/>
    </location>
</feature>
<name>A0A3N1XZL6_9GAMM</name>
<keyword evidence="11" id="KW-1185">Reference proteome</keyword>
<dbReference type="PROSITE" id="PS51379">
    <property type="entry name" value="4FE4S_FER_2"/>
    <property type="match status" value="2"/>
</dbReference>
<accession>A0A3N1XZL6</accession>
<dbReference type="InterPro" id="IPR051684">
    <property type="entry name" value="Electron_Trans/Redox"/>
</dbReference>
<dbReference type="InterPro" id="IPR011886">
    <property type="entry name" value="NapH_MauN"/>
</dbReference>
<keyword evidence="8" id="KW-0472">Membrane</keyword>
<dbReference type="GO" id="GO:0051539">
    <property type="term" value="F:4 iron, 4 sulfur cluster binding"/>
    <property type="evidence" value="ECO:0007669"/>
    <property type="project" value="UniProtKB-KW"/>
</dbReference>
<evidence type="ECO:0000256" key="8">
    <source>
        <dbReference type="SAM" id="Phobius"/>
    </source>
</evidence>
<dbReference type="InterPro" id="IPR017900">
    <property type="entry name" value="4Fe4S_Fe_S_CS"/>
</dbReference>
<organism evidence="10 11">
    <name type="scientific">Inmirania thermothiophila</name>
    <dbReference type="NCBI Taxonomy" id="1750597"/>
    <lineage>
        <taxon>Bacteria</taxon>
        <taxon>Pseudomonadati</taxon>
        <taxon>Pseudomonadota</taxon>
        <taxon>Gammaproteobacteria</taxon>
        <taxon>Chromatiales</taxon>
        <taxon>Ectothiorhodospiraceae</taxon>
        <taxon>Inmirania</taxon>
    </lineage>
</organism>
<dbReference type="PANTHER" id="PTHR30176">
    <property type="entry name" value="FERREDOXIN-TYPE PROTEIN NAPH"/>
    <property type="match status" value="1"/>
</dbReference>
<keyword evidence="7" id="KW-0411">Iron-sulfur</keyword>
<evidence type="ECO:0000256" key="4">
    <source>
        <dbReference type="ARBA" id="ARBA00022737"/>
    </source>
</evidence>
<proteinExistence type="predicted"/>
<dbReference type="GO" id="GO:0046872">
    <property type="term" value="F:metal ion binding"/>
    <property type="evidence" value="ECO:0007669"/>
    <property type="project" value="UniProtKB-KW"/>
</dbReference>
<dbReference type="PANTHER" id="PTHR30176:SF3">
    <property type="entry name" value="FERREDOXIN-TYPE PROTEIN NAPH"/>
    <property type="match status" value="1"/>
</dbReference>
<keyword evidence="8" id="KW-0812">Transmembrane</keyword>
<evidence type="ECO:0000313" key="10">
    <source>
        <dbReference type="EMBL" id="ROR32043.1"/>
    </source>
</evidence>
<feature type="transmembrane region" description="Helical" evidence="8">
    <location>
        <begin position="166"/>
        <end position="188"/>
    </location>
</feature>
<sequence length="296" mass="31831">MERIPGREAVRVRGWWPAHKWLVLRRASQLAVLGLFLAGPWFGLWIVKGNLSSSLTLGVLPLTDPFVLAQTLAAGHVPELAALVGAGIVLAFYALVGGRVYCAWVCPVNPVTDAARWLHDRLGIRGGAGVSPRLRYWLLGTVLAVAAATGMAAWELVNPVSILHRGLIFGFGAGWAVIAAVFLADLLLARRAWCGHLCPMGAFYGLLGRVAQVRVRAEQRARCDECMDCYRVCPEPQVLRAPLRGTGGAGPVVLSGDCTNCGRCIDVCPQDVFRFGLRGGGREDSVEISRSAEVQP</sequence>
<evidence type="ECO:0000256" key="3">
    <source>
        <dbReference type="ARBA" id="ARBA00022723"/>
    </source>
</evidence>
<feature type="domain" description="4Fe-4S ferredoxin-type" evidence="9">
    <location>
        <begin position="213"/>
        <end position="244"/>
    </location>
</feature>
<keyword evidence="6" id="KW-0408">Iron</keyword>
<keyword evidence="4" id="KW-0677">Repeat</keyword>
<dbReference type="NCBIfam" id="NF007013">
    <property type="entry name" value="PRK09477.1"/>
    <property type="match status" value="1"/>
</dbReference>
<keyword evidence="5" id="KW-0249">Electron transport</keyword>
<gene>
    <name evidence="10" type="ORF">EDC57_1230</name>
</gene>
<feature type="transmembrane region" description="Helical" evidence="8">
    <location>
        <begin position="30"/>
        <end position="47"/>
    </location>
</feature>
<keyword evidence="8" id="KW-1133">Transmembrane helix</keyword>
<dbReference type="NCBIfam" id="TIGR02163">
    <property type="entry name" value="napH"/>
    <property type="match status" value="1"/>
</dbReference>
<evidence type="ECO:0000313" key="11">
    <source>
        <dbReference type="Proteomes" id="UP000276634"/>
    </source>
</evidence>
<keyword evidence="3" id="KW-0479">Metal-binding</keyword>
<evidence type="ECO:0000256" key="1">
    <source>
        <dbReference type="ARBA" id="ARBA00022448"/>
    </source>
</evidence>
<keyword evidence="2" id="KW-0004">4Fe-4S</keyword>
<feature type="domain" description="4Fe-4S ferredoxin-type" evidence="9">
    <location>
        <begin position="249"/>
        <end position="278"/>
    </location>
</feature>
<evidence type="ECO:0000256" key="2">
    <source>
        <dbReference type="ARBA" id="ARBA00022485"/>
    </source>
</evidence>
<dbReference type="OrthoDB" id="6117400at2"/>
<dbReference type="RefSeq" id="WP_123401022.1">
    <property type="nucleotide sequence ID" value="NZ_RJVI01000002.1"/>
</dbReference>
<evidence type="ECO:0000256" key="5">
    <source>
        <dbReference type="ARBA" id="ARBA00022982"/>
    </source>
</evidence>
<dbReference type="Pfam" id="PF12838">
    <property type="entry name" value="Fer4_7"/>
    <property type="match status" value="1"/>
</dbReference>
<dbReference type="EMBL" id="RJVI01000002">
    <property type="protein sequence ID" value="ROR32043.1"/>
    <property type="molecule type" value="Genomic_DNA"/>
</dbReference>
<dbReference type="Pfam" id="PF12801">
    <property type="entry name" value="Fer4_5"/>
    <property type="match status" value="2"/>
</dbReference>
<feature type="transmembrane region" description="Helical" evidence="8">
    <location>
        <begin position="134"/>
        <end position="154"/>
    </location>
</feature>
<dbReference type="Gene3D" id="3.30.70.20">
    <property type="match status" value="1"/>
</dbReference>
<keyword evidence="1" id="KW-0813">Transport</keyword>
<evidence type="ECO:0000259" key="9">
    <source>
        <dbReference type="PROSITE" id="PS51379"/>
    </source>
</evidence>
<dbReference type="AlphaFoldDB" id="A0A3N1XZL6"/>
<evidence type="ECO:0000256" key="7">
    <source>
        <dbReference type="ARBA" id="ARBA00023014"/>
    </source>
</evidence>
<protein>
    <submittedName>
        <fullName evidence="10">Ferredoxin-type protein NapH</fullName>
    </submittedName>
</protein>
<dbReference type="PROSITE" id="PS00198">
    <property type="entry name" value="4FE4S_FER_1"/>
    <property type="match status" value="1"/>
</dbReference>
<reference evidence="10 11" key="1">
    <citation type="submission" date="2018-11" db="EMBL/GenBank/DDBJ databases">
        <title>Genomic Encyclopedia of Type Strains, Phase IV (KMG-IV): sequencing the most valuable type-strain genomes for metagenomic binning, comparative biology and taxonomic classification.</title>
        <authorList>
            <person name="Goeker M."/>
        </authorList>
    </citation>
    <scope>NUCLEOTIDE SEQUENCE [LARGE SCALE GENOMIC DNA]</scope>
    <source>
        <strain evidence="10 11">DSM 100275</strain>
    </source>
</reference>